<comment type="caution">
    <text evidence="9">The sequence shown here is derived from an EMBL/GenBank/DDBJ whole genome shotgun (WGS) entry which is preliminary data.</text>
</comment>
<comment type="function">
    <text evidence="7">Catalyzes the last two sequential reactions in the de novo biosynthetic pathway for UDP-N-acetylglucosamine (UDP-GlcNAc). The C-terminal domain catalyzes the transfer of acetyl group from acetyl coenzyme A to glucosamine-1-phosphate (GlcN-1-P) to produce N-acetylglucosamine-1-phosphate (GlcNAc-1-P), which is converted into UDP-GlcNAc by the transfer of uridine 5-monophosphate (from uridine 5-triphosphate), a reaction catalyzed by the N-terminal domain.</text>
</comment>
<comment type="catalytic activity">
    <reaction evidence="5">
        <text>alpha-D-glucosamine 1-phosphate + acetyl-CoA = N-acetyl-alpha-D-glucosamine 1-phosphate + CoA + H(+)</text>
        <dbReference type="Rhea" id="RHEA:13725"/>
        <dbReference type="ChEBI" id="CHEBI:15378"/>
        <dbReference type="ChEBI" id="CHEBI:57287"/>
        <dbReference type="ChEBI" id="CHEBI:57288"/>
        <dbReference type="ChEBI" id="CHEBI:57776"/>
        <dbReference type="ChEBI" id="CHEBI:58516"/>
        <dbReference type="EC" id="2.3.1.157"/>
    </reaction>
</comment>
<dbReference type="Gene3D" id="2.160.10.10">
    <property type="entry name" value="Hexapeptide repeat proteins"/>
    <property type="match status" value="1"/>
</dbReference>
<dbReference type="AlphaFoldDB" id="A0A7V2WSQ9"/>
<keyword evidence="2" id="KW-0808">Transferase</keyword>
<dbReference type="EMBL" id="DRND01000268">
    <property type="protein sequence ID" value="HFC46904.1"/>
    <property type="molecule type" value="Genomic_DNA"/>
</dbReference>
<dbReference type="InterPro" id="IPR005835">
    <property type="entry name" value="NTP_transferase_dom"/>
</dbReference>
<gene>
    <name evidence="9" type="primary">glmU</name>
    <name evidence="9" type="ORF">ENJ63_03390</name>
</gene>
<evidence type="ECO:0000256" key="7">
    <source>
        <dbReference type="ARBA" id="ARBA00049628"/>
    </source>
</evidence>
<comment type="catalytic activity">
    <reaction evidence="6">
        <text>N-acetyl-alpha-D-glucosamine 1-phosphate + UTP + H(+) = UDP-N-acetyl-alpha-D-glucosamine + diphosphate</text>
        <dbReference type="Rhea" id="RHEA:13509"/>
        <dbReference type="ChEBI" id="CHEBI:15378"/>
        <dbReference type="ChEBI" id="CHEBI:33019"/>
        <dbReference type="ChEBI" id="CHEBI:46398"/>
        <dbReference type="ChEBI" id="CHEBI:57705"/>
        <dbReference type="ChEBI" id="CHEBI:57776"/>
        <dbReference type="EC" id="2.7.7.23"/>
    </reaction>
</comment>
<evidence type="ECO:0000256" key="3">
    <source>
        <dbReference type="ARBA" id="ARBA00022695"/>
    </source>
</evidence>
<feature type="domain" description="Nucleotidyl transferase" evidence="8">
    <location>
        <begin position="3"/>
        <end position="139"/>
    </location>
</feature>
<dbReference type="Pfam" id="PF00483">
    <property type="entry name" value="NTP_transferase"/>
    <property type="match status" value="1"/>
</dbReference>
<keyword evidence="3" id="KW-0548">Nucleotidyltransferase</keyword>
<dbReference type="Proteomes" id="UP000885797">
    <property type="component" value="Unassembled WGS sequence"/>
</dbReference>
<dbReference type="SUPFAM" id="SSF53448">
    <property type="entry name" value="Nucleotide-diphospho-sugar transferases"/>
    <property type="match status" value="1"/>
</dbReference>
<dbReference type="InterPro" id="IPR050065">
    <property type="entry name" value="GlmU-like"/>
</dbReference>
<evidence type="ECO:0000256" key="1">
    <source>
        <dbReference type="ARBA" id="ARBA00004496"/>
    </source>
</evidence>
<dbReference type="GO" id="GO:0019134">
    <property type="term" value="F:glucosamine-1-phosphate N-acetyltransferase activity"/>
    <property type="evidence" value="ECO:0007669"/>
    <property type="project" value="UniProtKB-EC"/>
</dbReference>
<comment type="subcellular location">
    <subcellularLocation>
        <location evidence="1">Cytoplasm</location>
    </subcellularLocation>
</comment>
<evidence type="ECO:0000256" key="5">
    <source>
        <dbReference type="ARBA" id="ARBA00048247"/>
    </source>
</evidence>
<dbReference type="Gene3D" id="3.90.550.10">
    <property type="entry name" value="Spore Coat Polysaccharide Biosynthesis Protein SpsA, Chain A"/>
    <property type="match status" value="1"/>
</dbReference>
<dbReference type="PANTHER" id="PTHR43584:SF3">
    <property type="entry name" value="BIFUNCTIONAL PROTEIN GLMU"/>
    <property type="match status" value="1"/>
</dbReference>
<evidence type="ECO:0000256" key="6">
    <source>
        <dbReference type="ARBA" id="ARBA00048493"/>
    </source>
</evidence>
<keyword evidence="4" id="KW-0012">Acyltransferase</keyword>
<dbReference type="InterPro" id="IPR029044">
    <property type="entry name" value="Nucleotide-diphossugar_trans"/>
</dbReference>
<accession>A0A7V2WSQ9</accession>
<evidence type="ECO:0000313" key="9">
    <source>
        <dbReference type="EMBL" id="HFC46904.1"/>
    </source>
</evidence>
<dbReference type="Pfam" id="PF00132">
    <property type="entry name" value="Hexapep"/>
    <property type="match status" value="1"/>
</dbReference>
<evidence type="ECO:0000259" key="8">
    <source>
        <dbReference type="Pfam" id="PF00483"/>
    </source>
</evidence>
<dbReference type="GO" id="GO:0005737">
    <property type="term" value="C:cytoplasm"/>
    <property type="evidence" value="ECO:0007669"/>
    <property type="project" value="UniProtKB-SubCell"/>
</dbReference>
<dbReference type="InterPro" id="IPR001451">
    <property type="entry name" value="Hexapep"/>
</dbReference>
<evidence type="ECO:0000256" key="4">
    <source>
        <dbReference type="ARBA" id="ARBA00023315"/>
    </source>
</evidence>
<protein>
    <submittedName>
        <fullName evidence="9">Bifunctional UDP-N-acetylglucosamine diphosphorylase/glucosamine-1-phosphate N-acetyltransferase GlmU</fullName>
    </submittedName>
</protein>
<sequence length="244" mass="27130">QLGTGHAVSCALSLLDQVVGHSLIMCGDMPLFRPDTILAFYNYHKENRNHLTILSTSLDEPTGYGRIVRSTDGTVLRIVEEKDATPEERQIKEVNTGTYLVENRLLFDFIDKIDNKNRQGEYYLTDLVGILKEAGLRVGAYPVEDATEALGVNSRLDLSRAEAVLLERIRRRHMENGVTLQMSTSTFIGSEVEIENDVVIGPFAVIKGKTRIGKGAIIGAFSYIENVTIQKGAHLPPYTMMSEE</sequence>
<reference evidence="9" key="1">
    <citation type="journal article" date="2020" name="mSystems">
        <title>Genome- and Community-Level Interaction Insights into Carbon Utilization and Element Cycling Functions of Hydrothermarchaeota in Hydrothermal Sediment.</title>
        <authorList>
            <person name="Zhou Z."/>
            <person name="Liu Y."/>
            <person name="Xu W."/>
            <person name="Pan J."/>
            <person name="Luo Z.H."/>
            <person name="Li M."/>
        </authorList>
    </citation>
    <scope>NUCLEOTIDE SEQUENCE [LARGE SCALE GENOMIC DNA]</scope>
    <source>
        <strain evidence="9">HyVt-503</strain>
    </source>
</reference>
<evidence type="ECO:0000256" key="2">
    <source>
        <dbReference type="ARBA" id="ARBA00022679"/>
    </source>
</evidence>
<dbReference type="GO" id="GO:0003977">
    <property type="term" value="F:UDP-N-acetylglucosamine diphosphorylase activity"/>
    <property type="evidence" value="ECO:0007669"/>
    <property type="project" value="UniProtKB-EC"/>
</dbReference>
<proteinExistence type="predicted"/>
<name>A0A7V2WSQ9_9BACT</name>
<feature type="non-terminal residue" evidence="9">
    <location>
        <position position="1"/>
    </location>
</feature>
<organism evidence="9">
    <name type="scientific">Dissulfuribacter thermophilus</name>
    <dbReference type="NCBI Taxonomy" id="1156395"/>
    <lineage>
        <taxon>Bacteria</taxon>
        <taxon>Pseudomonadati</taxon>
        <taxon>Thermodesulfobacteriota</taxon>
        <taxon>Dissulfuribacteria</taxon>
        <taxon>Dissulfuribacterales</taxon>
        <taxon>Dissulfuribacteraceae</taxon>
        <taxon>Dissulfuribacter</taxon>
    </lineage>
</organism>
<dbReference type="PANTHER" id="PTHR43584">
    <property type="entry name" value="NUCLEOTIDYL TRANSFERASE"/>
    <property type="match status" value="1"/>
</dbReference>